<evidence type="ECO:0000256" key="1">
    <source>
        <dbReference type="HAMAP-Rule" id="MF_00386"/>
    </source>
</evidence>
<comment type="function">
    <text evidence="1">Could be involved in insertion of integral membrane proteins into the membrane.</text>
</comment>
<dbReference type="NCBIfam" id="TIGR00278">
    <property type="entry name" value="membrane protein insertion efficiency factor YidD"/>
    <property type="match status" value="1"/>
</dbReference>
<dbReference type="PANTHER" id="PTHR33383">
    <property type="entry name" value="MEMBRANE PROTEIN INSERTION EFFICIENCY FACTOR-RELATED"/>
    <property type="match status" value="1"/>
</dbReference>
<dbReference type="KEGG" id="tio:INP52_09825"/>
<dbReference type="HAMAP" id="MF_00386">
    <property type="entry name" value="UPF0161_YidD"/>
    <property type="match status" value="1"/>
</dbReference>
<keyword evidence="1" id="KW-1003">Cell membrane</keyword>
<dbReference type="InterPro" id="IPR002696">
    <property type="entry name" value="Membr_insert_effic_factor_YidD"/>
</dbReference>
<name>A0A7S7MA55_9ACTN</name>
<reference evidence="2 3" key="1">
    <citation type="submission" date="2020-10" db="EMBL/GenBank/DDBJ databases">
        <title>Olsenella immobilis sp.nov., isolated from the mud in a fermentation cellar used for the production of Chinese strong-flavoured liquor.</title>
        <authorList>
            <person name="Lu L."/>
        </authorList>
    </citation>
    <scope>NUCLEOTIDE SEQUENCE [LARGE SCALE GENOMIC DNA]</scope>
    <source>
        <strain evidence="2 3">LZLJ-2</strain>
    </source>
</reference>
<gene>
    <name evidence="2" type="primary">yidD</name>
    <name evidence="2" type="ORF">INP52_09825</name>
</gene>
<keyword evidence="1" id="KW-0472">Membrane</keyword>
<protein>
    <recommendedName>
        <fullName evidence="1">Putative membrane protein insertion efficiency factor</fullName>
    </recommendedName>
</protein>
<accession>A0A7S7MA55</accession>
<proteinExistence type="inferred from homology"/>
<evidence type="ECO:0000313" key="3">
    <source>
        <dbReference type="Proteomes" id="UP000593735"/>
    </source>
</evidence>
<sequence>MGSYGYSFSAAGAAQAAISFYQRRVSPLFGAHCIYTPTCSEYARQAIARYGLLRGGLLAGRRVLRCHPFNAGGYDPVP</sequence>
<dbReference type="Proteomes" id="UP000593735">
    <property type="component" value="Chromosome"/>
</dbReference>
<comment type="similarity">
    <text evidence="1">Belongs to the UPF0161 family.</text>
</comment>
<organism evidence="2 3">
    <name type="scientific">Thermophilibacter immobilis</name>
    <dbReference type="NCBI Taxonomy" id="2779519"/>
    <lineage>
        <taxon>Bacteria</taxon>
        <taxon>Bacillati</taxon>
        <taxon>Actinomycetota</taxon>
        <taxon>Coriobacteriia</taxon>
        <taxon>Coriobacteriales</taxon>
        <taxon>Atopobiaceae</taxon>
        <taxon>Thermophilibacter</taxon>
    </lineage>
</organism>
<comment type="subcellular location">
    <subcellularLocation>
        <location evidence="1">Cell membrane</location>
        <topology evidence="1">Peripheral membrane protein</topology>
        <orientation evidence="1">Cytoplasmic side</orientation>
    </subcellularLocation>
</comment>
<dbReference type="PANTHER" id="PTHR33383:SF1">
    <property type="entry name" value="MEMBRANE PROTEIN INSERTION EFFICIENCY FACTOR-RELATED"/>
    <property type="match status" value="1"/>
</dbReference>
<dbReference type="AlphaFoldDB" id="A0A7S7MA55"/>
<dbReference type="Pfam" id="PF01809">
    <property type="entry name" value="YidD"/>
    <property type="match status" value="1"/>
</dbReference>
<dbReference type="EMBL" id="CP063767">
    <property type="protein sequence ID" value="QOY60653.1"/>
    <property type="molecule type" value="Genomic_DNA"/>
</dbReference>
<evidence type="ECO:0000313" key="2">
    <source>
        <dbReference type="EMBL" id="QOY60653.1"/>
    </source>
</evidence>
<keyword evidence="3" id="KW-1185">Reference proteome</keyword>
<dbReference type="GO" id="GO:0005886">
    <property type="term" value="C:plasma membrane"/>
    <property type="evidence" value="ECO:0007669"/>
    <property type="project" value="UniProtKB-SubCell"/>
</dbReference>
<dbReference type="SMART" id="SM01234">
    <property type="entry name" value="Haemolytic"/>
    <property type="match status" value="1"/>
</dbReference>